<reference evidence="8" key="1">
    <citation type="submission" date="2017-02" db="UniProtKB">
        <authorList>
            <consortium name="WormBaseParasite"/>
        </authorList>
    </citation>
    <scope>IDENTIFICATION</scope>
</reference>
<dbReference type="Proteomes" id="UP000282613">
    <property type="component" value="Unassembled WGS sequence"/>
</dbReference>
<accession>A0A0R3WBP5</accession>
<organism evidence="8">
    <name type="scientific">Taenia asiatica</name>
    <name type="common">Asian tapeworm</name>
    <dbReference type="NCBI Taxonomy" id="60517"/>
    <lineage>
        <taxon>Eukaryota</taxon>
        <taxon>Metazoa</taxon>
        <taxon>Spiralia</taxon>
        <taxon>Lophotrochozoa</taxon>
        <taxon>Platyhelminthes</taxon>
        <taxon>Cestoda</taxon>
        <taxon>Eucestoda</taxon>
        <taxon>Cyclophyllidea</taxon>
        <taxon>Taeniidae</taxon>
        <taxon>Taenia</taxon>
    </lineage>
</organism>
<protein>
    <submittedName>
        <fullName evidence="8">Muscleblind-like protein</fullName>
    </submittedName>
</protein>
<reference evidence="6 7" key="2">
    <citation type="submission" date="2018-11" db="EMBL/GenBank/DDBJ databases">
        <authorList>
            <consortium name="Pathogen Informatics"/>
        </authorList>
    </citation>
    <scope>NUCLEOTIDE SEQUENCE [LARGE SCALE GENOMIC DNA]</scope>
</reference>
<keyword evidence="7" id="KW-1185">Reference proteome</keyword>
<keyword evidence="4" id="KW-0862">Zinc</keyword>
<dbReference type="AlphaFoldDB" id="A0A0R3WBP5"/>
<proteinExistence type="predicted"/>
<name>A0A0R3WBP5_TAEAS</name>
<keyword evidence="3" id="KW-0863">Zinc-finger</keyword>
<evidence type="ECO:0000313" key="7">
    <source>
        <dbReference type="Proteomes" id="UP000282613"/>
    </source>
</evidence>
<dbReference type="GO" id="GO:0008270">
    <property type="term" value="F:zinc ion binding"/>
    <property type="evidence" value="ECO:0007669"/>
    <property type="project" value="UniProtKB-KW"/>
</dbReference>
<dbReference type="Gene3D" id="3.30.1370.210">
    <property type="match status" value="1"/>
</dbReference>
<dbReference type="Pfam" id="PF22628">
    <property type="entry name" value="zf-CCCH_10"/>
    <property type="match status" value="1"/>
</dbReference>
<keyword evidence="2" id="KW-0677">Repeat</keyword>
<dbReference type="GO" id="GO:0043484">
    <property type="term" value="P:regulation of RNA splicing"/>
    <property type="evidence" value="ECO:0007669"/>
    <property type="project" value="TreeGrafter"/>
</dbReference>
<dbReference type="InterPro" id="IPR054429">
    <property type="entry name" value="Znf-CCCH_Muscleblind-like"/>
</dbReference>
<evidence type="ECO:0000313" key="6">
    <source>
        <dbReference type="EMBL" id="VDK39533.1"/>
    </source>
</evidence>
<dbReference type="WBParaSite" id="TASK_0000807301-mRNA-1">
    <property type="protein sequence ID" value="TASK_0000807301-mRNA-1"/>
    <property type="gene ID" value="TASK_0000807301"/>
</dbReference>
<dbReference type="GO" id="GO:0003723">
    <property type="term" value="F:RNA binding"/>
    <property type="evidence" value="ECO:0007669"/>
    <property type="project" value="TreeGrafter"/>
</dbReference>
<evidence type="ECO:0000256" key="1">
    <source>
        <dbReference type="ARBA" id="ARBA00022723"/>
    </source>
</evidence>
<evidence type="ECO:0000256" key="2">
    <source>
        <dbReference type="ARBA" id="ARBA00022737"/>
    </source>
</evidence>
<dbReference type="PANTHER" id="PTHR12675">
    <property type="entry name" value="MUSCLEBLIND-LIKE PROTEIN"/>
    <property type="match status" value="1"/>
</dbReference>
<feature type="domain" description="Muscleblind-like CCCH zinc finger" evidence="5">
    <location>
        <begin position="106"/>
        <end position="145"/>
    </location>
</feature>
<keyword evidence="1" id="KW-0479">Metal-binding</keyword>
<evidence type="ECO:0000313" key="8">
    <source>
        <dbReference type="WBParaSite" id="TASK_0000807301-mRNA-1"/>
    </source>
</evidence>
<sequence>MRSEDALSDNVSNPTVPIAIHDCGIASMTPQGTTPSSTSSNQTVPFKDLQPAAVRAKRQDWCRWPICKEYYKTGVCSNEENGKQDGMLCQLAHIREGGGVSVNGDNYVRVCFDSMGLVQPACRRAKCSFFHPPKHIRDQIIAKRHAQYLQEKQAKMVRNHLSNALMQMPSANAVNPYVCLNDPLSNLQVNQFLLCNNYAMPDWTTANLLAANKTPYVGTDISAAKLPAMVNIEPSIFNYPQVLPSTAVIPTVSWAEYFSKMSAQYLQQRTDSITAYNWLPVTPVNQHLLGTFAPPQTAFAFQQLGALNSVAPPITVPQPSNTVPCVQGATQLPNATL</sequence>
<evidence type="ECO:0000256" key="3">
    <source>
        <dbReference type="ARBA" id="ARBA00022771"/>
    </source>
</evidence>
<dbReference type="EMBL" id="UYRS01018723">
    <property type="protein sequence ID" value="VDK39533.1"/>
    <property type="molecule type" value="Genomic_DNA"/>
</dbReference>
<evidence type="ECO:0000256" key="4">
    <source>
        <dbReference type="ARBA" id="ARBA00022833"/>
    </source>
</evidence>
<gene>
    <name evidence="6" type="ORF">TASK_LOCUS8074</name>
</gene>
<dbReference type="PANTHER" id="PTHR12675:SF12">
    <property type="entry name" value="PROTEIN MUSCLEBLIND"/>
    <property type="match status" value="1"/>
</dbReference>
<dbReference type="OrthoDB" id="6252503at2759"/>
<evidence type="ECO:0000259" key="5">
    <source>
        <dbReference type="Pfam" id="PF22628"/>
    </source>
</evidence>